<dbReference type="InterPro" id="IPR041921">
    <property type="entry name" value="NuoE_N"/>
</dbReference>
<keyword evidence="5" id="KW-0411">Iron-sulfur</keyword>
<keyword evidence="4" id="KW-0408">Iron</keyword>
<comment type="similarity">
    <text evidence="1">Belongs to the complex I 24 kDa subunit family.</text>
</comment>
<evidence type="ECO:0008006" key="8">
    <source>
        <dbReference type="Google" id="ProtNLM"/>
    </source>
</evidence>
<evidence type="ECO:0000256" key="4">
    <source>
        <dbReference type="ARBA" id="ARBA00023004"/>
    </source>
</evidence>
<sequence>MDIFEEIRALSEKYPDRRGALLPALYVAQKDAGWLSQEALDRVSDALNLPQATVKGVATFYSMYKHRPMGRHLIQLCTNVACMIMGAESLVDFLKDKYGLDPGGTTGDGRFSLVIMECIGACDRAPAMLVDTDFHSDLTEGNIVEILEEYK</sequence>
<dbReference type="NCBIfam" id="TIGR01958">
    <property type="entry name" value="nuoE_fam"/>
    <property type="match status" value="1"/>
</dbReference>
<name>A0A3B1CRB9_9ZZZZ</name>
<gene>
    <name evidence="7" type="ORF">MNBD_NITROSPIRAE02-1295</name>
</gene>
<comment type="cofactor">
    <cofactor evidence="6">
        <name>[2Fe-2S] cluster</name>
        <dbReference type="ChEBI" id="CHEBI:190135"/>
    </cofactor>
</comment>
<dbReference type="InterPro" id="IPR036249">
    <property type="entry name" value="Thioredoxin-like_sf"/>
</dbReference>
<evidence type="ECO:0000313" key="7">
    <source>
        <dbReference type="EMBL" id="VAX26548.1"/>
    </source>
</evidence>
<evidence type="ECO:0000256" key="5">
    <source>
        <dbReference type="ARBA" id="ARBA00023014"/>
    </source>
</evidence>
<evidence type="ECO:0000256" key="1">
    <source>
        <dbReference type="ARBA" id="ARBA00010643"/>
    </source>
</evidence>
<dbReference type="PANTHER" id="PTHR10371:SF3">
    <property type="entry name" value="NADH DEHYDROGENASE [UBIQUINONE] FLAVOPROTEIN 2, MITOCHONDRIAL"/>
    <property type="match status" value="1"/>
</dbReference>
<reference evidence="7" key="1">
    <citation type="submission" date="2018-06" db="EMBL/GenBank/DDBJ databases">
        <authorList>
            <person name="Zhirakovskaya E."/>
        </authorList>
    </citation>
    <scope>NUCLEOTIDE SEQUENCE</scope>
</reference>
<dbReference type="EMBL" id="UOGH01000004">
    <property type="protein sequence ID" value="VAX26548.1"/>
    <property type="molecule type" value="Genomic_DNA"/>
</dbReference>
<dbReference type="NCBIfam" id="NF005722">
    <property type="entry name" value="PRK07539.1-2"/>
    <property type="match status" value="1"/>
</dbReference>
<dbReference type="GO" id="GO:0003954">
    <property type="term" value="F:NADH dehydrogenase activity"/>
    <property type="evidence" value="ECO:0007669"/>
    <property type="project" value="TreeGrafter"/>
</dbReference>
<evidence type="ECO:0000256" key="6">
    <source>
        <dbReference type="ARBA" id="ARBA00034078"/>
    </source>
</evidence>
<protein>
    <recommendedName>
        <fullName evidence="8">NADH-ubiquinone oxidoreductase chain E</fullName>
    </recommendedName>
</protein>
<dbReference type="Gene3D" id="3.40.30.10">
    <property type="entry name" value="Glutaredoxin"/>
    <property type="match status" value="1"/>
</dbReference>
<dbReference type="Gene3D" id="1.10.10.1590">
    <property type="entry name" value="NADH-quinone oxidoreductase subunit E"/>
    <property type="match status" value="1"/>
</dbReference>
<organism evidence="7">
    <name type="scientific">hydrothermal vent metagenome</name>
    <dbReference type="NCBI Taxonomy" id="652676"/>
    <lineage>
        <taxon>unclassified sequences</taxon>
        <taxon>metagenomes</taxon>
        <taxon>ecological metagenomes</taxon>
    </lineage>
</organism>
<dbReference type="PIRSF" id="PIRSF000216">
    <property type="entry name" value="NADH_DH_24kDa"/>
    <property type="match status" value="1"/>
</dbReference>
<proteinExistence type="inferred from homology"/>
<dbReference type="InterPro" id="IPR002023">
    <property type="entry name" value="NuoE-like"/>
</dbReference>
<dbReference type="InterPro" id="IPR042128">
    <property type="entry name" value="NuoE_dom"/>
</dbReference>
<dbReference type="GO" id="GO:0051537">
    <property type="term" value="F:2 iron, 2 sulfur cluster binding"/>
    <property type="evidence" value="ECO:0007669"/>
    <property type="project" value="UniProtKB-KW"/>
</dbReference>
<dbReference type="AlphaFoldDB" id="A0A3B1CRB9"/>
<dbReference type="FunFam" id="1.10.10.1590:FF:000001">
    <property type="entry name" value="NADH-quinone oxidoreductase subunit E"/>
    <property type="match status" value="1"/>
</dbReference>
<evidence type="ECO:0000256" key="3">
    <source>
        <dbReference type="ARBA" id="ARBA00022723"/>
    </source>
</evidence>
<dbReference type="SUPFAM" id="SSF52833">
    <property type="entry name" value="Thioredoxin-like"/>
    <property type="match status" value="1"/>
</dbReference>
<dbReference type="CDD" id="cd03064">
    <property type="entry name" value="TRX_Fd_NuoE"/>
    <property type="match status" value="1"/>
</dbReference>
<evidence type="ECO:0000256" key="2">
    <source>
        <dbReference type="ARBA" id="ARBA00022714"/>
    </source>
</evidence>
<accession>A0A3B1CRB9</accession>
<dbReference type="GO" id="GO:0046872">
    <property type="term" value="F:metal ion binding"/>
    <property type="evidence" value="ECO:0007669"/>
    <property type="project" value="UniProtKB-KW"/>
</dbReference>
<dbReference type="Pfam" id="PF01257">
    <property type="entry name" value="2Fe-2S_thioredx"/>
    <property type="match status" value="1"/>
</dbReference>
<dbReference type="PANTHER" id="PTHR10371">
    <property type="entry name" value="NADH DEHYDROGENASE UBIQUINONE FLAVOPROTEIN 2, MITOCHONDRIAL"/>
    <property type="match status" value="1"/>
</dbReference>
<keyword evidence="3" id="KW-0479">Metal-binding</keyword>
<keyword evidence="2" id="KW-0001">2Fe-2S</keyword>